<sequence>MIVLPCRHEAKAALPWFGGHFTGILEVGEGKSRLSAAAPAGLRSFLYNVSAIVSLSMPGYIVSAEATHHGPVDVRTPSFFAEIGSTKEQWVDLKAGEAVARAILALGPEELPVFLGFGGGHYVQRQTELIFNSRIAFGHMFSSYQVPDLDLEAVEIARESSNATYAYIDRKSLRSAERKRLEGMVEEIGLPMLKAQEIRARFSPSDAI</sequence>
<dbReference type="AlphaFoldDB" id="A0A0W8F5J2"/>
<dbReference type="EMBL" id="LNQE01001512">
    <property type="protein sequence ID" value="KUG16148.1"/>
    <property type="molecule type" value="Genomic_DNA"/>
</dbReference>
<dbReference type="Gene3D" id="3.40.630.50">
    <property type="entry name" value="AF0625-like"/>
    <property type="match status" value="1"/>
</dbReference>
<dbReference type="PANTHER" id="PTHR34667:SF1">
    <property type="entry name" value="D-AMINOACYL-TRNA DEACYLASE"/>
    <property type="match status" value="1"/>
</dbReference>
<dbReference type="InterPro" id="IPR007508">
    <property type="entry name" value="DtdA"/>
</dbReference>
<organism evidence="1">
    <name type="scientific">hydrocarbon metagenome</name>
    <dbReference type="NCBI Taxonomy" id="938273"/>
    <lineage>
        <taxon>unclassified sequences</taxon>
        <taxon>metagenomes</taxon>
        <taxon>ecological metagenomes</taxon>
    </lineage>
</organism>
<accession>A0A0W8F5J2</accession>
<gene>
    <name evidence="1" type="ORF">ASZ90_014191</name>
</gene>
<dbReference type="SMR" id="A0A0W8F5J2"/>
<dbReference type="Gene3D" id="3.40.50.10700">
    <property type="entry name" value="AF0625-like"/>
    <property type="match status" value="1"/>
</dbReference>
<comment type="caution">
    <text evidence="1">The sequence shown here is derived from an EMBL/GenBank/DDBJ whole genome shotgun (WGS) entry which is preliminary data.</text>
</comment>
<dbReference type="Pfam" id="PF04414">
    <property type="entry name" value="tRNA_deacylase"/>
    <property type="match status" value="1"/>
</dbReference>
<protein>
    <submittedName>
        <fullName evidence="1">Uncharacterized protein</fullName>
    </submittedName>
</protein>
<evidence type="ECO:0000313" key="1">
    <source>
        <dbReference type="EMBL" id="KUG16148.1"/>
    </source>
</evidence>
<name>A0A0W8F5J2_9ZZZZ</name>
<dbReference type="GO" id="GO:0051499">
    <property type="term" value="F:D-aminoacyl-tRNA deacylase activity"/>
    <property type="evidence" value="ECO:0007669"/>
    <property type="project" value="InterPro"/>
</dbReference>
<proteinExistence type="predicted"/>
<reference evidence="1" key="1">
    <citation type="journal article" date="2015" name="Proc. Natl. Acad. Sci. U.S.A.">
        <title>Networks of energetic and metabolic interactions define dynamics in microbial communities.</title>
        <authorList>
            <person name="Embree M."/>
            <person name="Liu J.K."/>
            <person name="Al-Bassam M.M."/>
            <person name="Zengler K."/>
        </authorList>
    </citation>
    <scope>NUCLEOTIDE SEQUENCE</scope>
</reference>
<dbReference type="PANTHER" id="PTHR34667">
    <property type="entry name" value="D-AMINOACYL-TRNA DEACYLASE"/>
    <property type="match status" value="1"/>
</dbReference>
<dbReference type="SUPFAM" id="SSF142535">
    <property type="entry name" value="AF0625-like"/>
    <property type="match status" value="1"/>
</dbReference>